<proteinExistence type="predicted"/>
<feature type="region of interest" description="Disordered" evidence="1">
    <location>
        <begin position="312"/>
        <end position="332"/>
    </location>
</feature>
<feature type="transmembrane region" description="Helical" evidence="2">
    <location>
        <begin position="117"/>
        <end position="141"/>
    </location>
</feature>
<comment type="caution">
    <text evidence="3">The sequence shown here is derived from an EMBL/GenBank/DDBJ whole genome shotgun (WGS) entry which is preliminary data.</text>
</comment>
<dbReference type="OrthoDB" id="5420247at2759"/>
<accession>A0A0G2J5Y1</accession>
<feature type="compositionally biased region" description="Basic and acidic residues" evidence="1">
    <location>
        <begin position="323"/>
        <end position="332"/>
    </location>
</feature>
<feature type="transmembrane region" description="Helical" evidence="2">
    <location>
        <begin position="54"/>
        <end position="74"/>
    </location>
</feature>
<feature type="transmembrane region" description="Helical" evidence="2">
    <location>
        <begin position="191"/>
        <end position="216"/>
    </location>
</feature>
<keyword evidence="2" id="KW-1133">Transmembrane helix</keyword>
<name>A0A0G2J5Y1_9EURO</name>
<evidence type="ECO:0000256" key="1">
    <source>
        <dbReference type="SAM" id="MobiDB-lite"/>
    </source>
</evidence>
<feature type="transmembrane region" description="Helical" evidence="2">
    <location>
        <begin position="28"/>
        <end position="47"/>
    </location>
</feature>
<protein>
    <submittedName>
        <fullName evidence="3">Uncharacterized protein</fullName>
    </submittedName>
</protein>
<dbReference type="EMBL" id="LCZI01001713">
    <property type="protein sequence ID" value="KKZ58443.1"/>
    <property type="molecule type" value="Genomic_DNA"/>
</dbReference>
<evidence type="ECO:0000256" key="2">
    <source>
        <dbReference type="SAM" id="Phobius"/>
    </source>
</evidence>
<dbReference type="PANTHER" id="PTHR42029">
    <property type="entry name" value="AN04G07800"/>
    <property type="match status" value="1"/>
</dbReference>
<evidence type="ECO:0000313" key="4">
    <source>
        <dbReference type="Proteomes" id="UP000034164"/>
    </source>
</evidence>
<reference evidence="4" key="1">
    <citation type="journal article" date="2015" name="PLoS Genet.">
        <title>The dynamic genome and transcriptome of the human fungal pathogen Blastomyces and close relative Emmonsia.</title>
        <authorList>
            <person name="Munoz J.F."/>
            <person name="Gauthier G.M."/>
            <person name="Desjardins C.A."/>
            <person name="Gallo J.E."/>
            <person name="Holder J."/>
            <person name="Sullivan T.D."/>
            <person name="Marty A.J."/>
            <person name="Carmen J.C."/>
            <person name="Chen Z."/>
            <person name="Ding L."/>
            <person name="Gujja S."/>
            <person name="Magrini V."/>
            <person name="Misas E."/>
            <person name="Mitreva M."/>
            <person name="Priest M."/>
            <person name="Saif S."/>
            <person name="Whiston E.A."/>
            <person name="Young S."/>
            <person name="Zeng Q."/>
            <person name="Goldman W.E."/>
            <person name="Mardis E.R."/>
            <person name="Taylor J.W."/>
            <person name="McEwen J.G."/>
            <person name="Clay O.K."/>
            <person name="Klein B.S."/>
            <person name="Cuomo C.A."/>
        </authorList>
    </citation>
    <scope>NUCLEOTIDE SEQUENCE [LARGE SCALE GENOMIC DNA]</scope>
    <source>
        <strain evidence="4">UAMH 3008</strain>
    </source>
</reference>
<dbReference type="VEuPathDB" id="FungiDB:EMCG_00934"/>
<keyword evidence="2" id="KW-0472">Membrane</keyword>
<dbReference type="PANTHER" id="PTHR42029:SF3">
    <property type="entry name" value="AN04G07800"/>
    <property type="match status" value="1"/>
</dbReference>
<dbReference type="Proteomes" id="UP000034164">
    <property type="component" value="Unassembled WGS sequence"/>
</dbReference>
<gene>
    <name evidence="3" type="ORF">EMCG_00934</name>
</gene>
<organism evidence="3 4">
    <name type="scientific">[Emmonsia] crescens</name>
    <dbReference type="NCBI Taxonomy" id="73230"/>
    <lineage>
        <taxon>Eukaryota</taxon>
        <taxon>Fungi</taxon>
        <taxon>Dikarya</taxon>
        <taxon>Ascomycota</taxon>
        <taxon>Pezizomycotina</taxon>
        <taxon>Eurotiomycetes</taxon>
        <taxon>Eurotiomycetidae</taxon>
        <taxon>Onygenales</taxon>
        <taxon>Ajellomycetaceae</taxon>
        <taxon>Emergomyces</taxon>
    </lineage>
</organism>
<sequence length="332" mass="38343">MPKFLPLRKRSDDVGRPDNHPDALILEGWAQGFMVGALVFMAAITVANMRRRVLLHKLILAELILGMAHGTWLFAHEPVYGWYLSTTAIGLNMSWSLHNVIAWMKNRPFLSKNVSRFYIGTVILAQPYWILEIYANFTYFNRINNLFLRTRPYETLLRDPWWIYTTCNIFYVIKSQYDFTYLELVRHSPRFGVMLAAMCLSIIFLIVDLLSVLHVFKGALPTGVNPFWKLSFVFKCLCDTVILDDFKTALDRLRDYWLLKNGAIDQLSYPQDRQTPRLESPPIRRLFSRNHGTIKKPDAVAGGEASFSYSLQNSNNYSNSAPRNKDPSSEDV</sequence>
<dbReference type="AlphaFoldDB" id="A0A0G2J5Y1"/>
<evidence type="ECO:0000313" key="3">
    <source>
        <dbReference type="EMBL" id="KKZ58443.1"/>
    </source>
</evidence>
<feature type="transmembrane region" description="Helical" evidence="2">
    <location>
        <begin position="80"/>
        <end position="97"/>
    </location>
</feature>
<keyword evidence="2" id="KW-0812">Transmembrane</keyword>